<organism evidence="2 3">
    <name type="scientific">Thalassorhabdus alkalitolerans</name>
    <dbReference type="NCBI Taxonomy" id="2282697"/>
    <lineage>
        <taxon>Bacteria</taxon>
        <taxon>Bacillati</taxon>
        <taxon>Bacillota</taxon>
        <taxon>Bacilli</taxon>
        <taxon>Bacillales</taxon>
        <taxon>Bacillaceae</taxon>
        <taxon>Thalassorhabdus</taxon>
    </lineage>
</organism>
<reference evidence="3" key="1">
    <citation type="journal article" date="2019" name="Int. J. Syst. Evol. Microbiol.">
        <title>The Global Catalogue of Microorganisms (GCM) 10K type strain sequencing project: providing services to taxonomists for standard genome sequencing and annotation.</title>
        <authorList>
            <consortium name="The Broad Institute Genomics Platform"/>
            <consortium name="The Broad Institute Genome Sequencing Center for Infectious Disease"/>
            <person name="Wu L."/>
            <person name="Ma J."/>
        </authorList>
    </citation>
    <scope>NUCLEOTIDE SEQUENCE [LARGE SCALE GENOMIC DNA]</scope>
    <source>
        <strain evidence="3">CECT 7184</strain>
    </source>
</reference>
<keyword evidence="1" id="KW-0732">Signal</keyword>
<feature type="chain" id="PRO_5045142331" evidence="1">
    <location>
        <begin position="24"/>
        <end position="45"/>
    </location>
</feature>
<evidence type="ECO:0000313" key="2">
    <source>
        <dbReference type="EMBL" id="MFC5712434.1"/>
    </source>
</evidence>
<feature type="signal peptide" evidence="1">
    <location>
        <begin position="1"/>
        <end position="23"/>
    </location>
</feature>
<proteinExistence type="predicted"/>
<comment type="caution">
    <text evidence="2">The sequence shown here is derived from an EMBL/GenBank/DDBJ whole genome shotgun (WGS) entry which is preliminary data.</text>
</comment>
<accession>A0ABW0YJA7</accession>
<dbReference type="RefSeq" id="WP_157049679.1">
    <property type="nucleotide sequence ID" value="NZ_JBHSOZ010000003.1"/>
</dbReference>
<evidence type="ECO:0000313" key="3">
    <source>
        <dbReference type="Proteomes" id="UP001596142"/>
    </source>
</evidence>
<dbReference type="Proteomes" id="UP001596142">
    <property type="component" value="Unassembled WGS sequence"/>
</dbReference>
<evidence type="ECO:0000256" key="1">
    <source>
        <dbReference type="SAM" id="SignalP"/>
    </source>
</evidence>
<dbReference type="EMBL" id="JBHSOZ010000003">
    <property type="protein sequence ID" value="MFC5712434.1"/>
    <property type="molecule type" value="Genomic_DNA"/>
</dbReference>
<protein>
    <submittedName>
        <fullName evidence="2">Uncharacterized protein</fullName>
    </submittedName>
</protein>
<sequence>MKKLAATILFSFLTLVVSVPVFFADSLDDDNVDQPEEETYYQTQL</sequence>
<keyword evidence="3" id="KW-1185">Reference proteome</keyword>
<name>A0ABW0YJA7_9BACI</name>
<gene>
    <name evidence="2" type="ORF">ACFPU1_06550</name>
</gene>